<keyword evidence="3" id="KW-1185">Reference proteome</keyword>
<dbReference type="Proteomes" id="UP000656804">
    <property type="component" value="Unassembled WGS sequence"/>
</dbReference>
<reference evidence="2" key="1">
    <citation type="submission" date="2020-11" db="EMBL/GenBank/DDBJ databases">
        <title>Nocardioides sp. CBS4Y-1, whole genome shotgun sequence.</title>
        <authorList>
            <person name="Tuo L."/>
        </authorList>
    </citation>
    <scope>NUCLEOTIDE SEQUENCE</scope>
    <source>
        <strain evidence="2">CBS4Y-1</strain>
    </source>
</reference>
<dbReference type="Gene3D" id="3.20.20.140">
    <property type="entry name" value="Metal-dependent hydrolases"/>
    <property type="match status" value="1"/>
</dbReference>
<dbReference type="Pfam" id="PF01026">
    <property type="entry name" value="TatD_DNase"/>
    <property type="match status" value="1"/>
</dbReference>
<protein>
    <submittedName>
        <fullName evidence="2">TatD family hydrolase</fullName>
    </submittedName>
</protein>
<dbReference type="InterPro" id="IPR001130">
    <property type="entry name" value="TatD-like"/>
</dbReference>
<evidence type="ECO:0000313" key="2">
    <source>
        <dbReference type="EMBL" id="MBF4161593.1"/>
    </source>
</evidence>
<dbReference type="InterPro" id="IPR032466">
    <property type="entry name" value="Metal_Hydrolase"/>
</dbReference>
<gene>
    <name evidence="2" type="ORF">ISG29_07805</name>
</gene>
<name>A0A930UVF8_9ACTN</name>
<evidence type="ECO:0000256" key="1">
    <source>
        <dbReference type="SAM" id="MobiDB-lite"/>
    </source>
</evidence>
<evidence type="ECO:0000313" key="3">
    <source>
        <dbReference type="Proteomes" id="UP000656804"/>
    </source>
</evidence>
<organism evidence="2 3">
    <name type="scientific">Nocardioides acrostichi</name>
    <dbReference type="NCBI Taxonomy" id="2784339"/>
    <lineage>
        <taxon>Bacteria</taxon>
        <taxon>Bacillati</taxon>
        <taxon>Actinomycetota</taxon>
        <taxon>Actinomycetes</taxon>
        <taxon>Propionibacteriales</taxon>
        <taxon>Nocardioidaceae</taxon>
        <taxon>Nocardioides</taxon>
    </lineage>
</organism>
<accession>A0A930UVF8</accession>
<dbReference type="SUPFAM" id="SSF51556">
    <property type="entry name" value="Metallo-dependent hydrolases"/>
    <property type="match status" value="1"/>
</dbReference>
<feature type="region of interest" description="Disordered" evidence="1">
    <location>
        <begin position="153"/>
        <end position="175"/>
    </location>
</feature>
<dbReference type="AlphaFoldDB" id="A0A930UVF8"/>
<proteinExistence type="predicted"/>
<dbReference type="EMBL" id="JADIVZ010000003">
    <property type="protein sequence ID" value="MBF4161593.1"/>
    <property type="molecule type" value="Genomic_DNA"/>
</dbReference>
<dbReference type="PANTHER" id="PTHR46124:SF2">
    <property type="entry name" value="D-AMINOACYL-TRNA DEACYLASE"/>
    <property type="match status" value="1"/>
</dbReference>
<comment type="caution">
    <text evidence="2">The sequence shown here is derived from an EMBL/GenBank/DDBJ whole genome shotgun (WGS) entry which is preliminary data.</text>
</comment>
<dbReference type="PANTHER" id="PTHR46124">
    <property type="entry name" value="D-AMINOACYL-TRNA DEACYLASE"/>
    <property type="match status" value="1"/>
</dbReference>
<dbReference type="GO" id="GO:0016788">
    <property type="term" value="F:hydrolase activity, acting on ester bonds"/>
    <property type="evidence" value="ECO:0007669"/>
    <property type="project" value="InterPro"/>
</dbReference>
<keyword evidence="2" id="KW-0378">Hydrolase</keyword>
<dbReference type="RefSeq" id="WP_194502869.1">
    <property type="nucleotide sequence ID" value="NZ_JADIVZ010000003.1"/>
</dbReference>
<sequence>MVFVATRSAEEFEQARRRTDAVTVWGLGCHPGVAAAQRAYDADRFASLLASTAYVGEVGLDGTSRAPMEEQAAVFASVLEQMARTPRLVSVHSRRAAAQTLDLIKASGARGVILHWWLGSAGETRRALELGCLFSVNRSMDVSKLKASGVPLNSILPETDHPSGNRGGDPSQPGATLDVEQALARLYGTTAEAVRLQSWRILAHEVDTHGVRELLPPVVQAMLAHARSTSGWE</sequence>